<comment type="caution">
    <text evidence="11">Lacks conserved residue(s) required for the propagation of feature annotation.</text>
</comment>
<dbReference type="PROSITE" id="PS50287">
    <property type="entry name" value="SRCR_2"/>
    <property type="match status" value="1"/>
</dbReference>
<keyword evidence="4 13" id="KW-0812">Transmembrane</keyword>
<dbReference type="GO" id="GO:0031012">
    <property type="term" value="C:extracellular matrix"/>
    <property type="evidence" value="ECO:0007669"/>
    <property type="project" value="TreeGrafter"/>
</dbReference>
<dbReference type="SUPFAM" id="SSF56487">
    <property type="entry name" value="SRCR-like"/>
    <property type="match status" value="1"/>
</dbReference>
<gene>
    <name evidence="16" type="primary">MARCO</name>
</gene>
<dbReference type="InterPro" id="IPR036772">
    <property type="entry name" value="SRCR-like_dom_sf"/>
</dbReference>
<keyword evidence="5" id="KW-0735">Signal-anchor</keyword>
<dbReference type="Pfam" id="PF01391">
    <property type="entry name" value="Collagen"/>
    <property type="match status" value="3"/>
</dbReference>
<dbReference type="Pfam" id="PF00530">
    <property type="entry name" value="SRCR"/>
    <property type="match status" value="1"/>
</dbReference>
<evidence type="ECO:0000256" key="5">
    <source>
        <dbReference type="ARBA" id="ARBA00022968"/>
    </source>
</evidence>
<dbReference type="GO" id="GO:0005615">
    <property type="term" value="C:extracellular space"/>
    <property type="evidence" value="ECO:0007669"/>
    <property type="project" value="TreeGrafter"/>
</dbReference>
<evidence type="ECO:0000256" key="11">
    <source>
        <dbReference type="PROSITE-ProRule" id="PRU00196"/>
    </source>
</evidence>
<reference evidence="16" key="1">
    <citation type="submission" date="2025-08" db="UniProtKB">
        <authorList>
            <consortium name="RefSeq"/>
        </authorList>
    </citation>
    <scope>IDENTIFICATION</scope>
    <source>
        <tissue evidence="16">Liver</tissue>
    </source>
</reference>
<dbReference type="PANTHER" id="PTHR24023">
    <property type="entry name" value="COLLAGEN ALPHA"/>
    <property type="match status" value="1"/>
</dbReference>
<feature type="disulfide bond" evidence="11">
    <location>
        <begin position="457"/>
        <end position="467"/>
    </location>
</feature>
<dbReference type="Proteomes" id="UP000695026">
    <property type="component" value="Unplaced"/>
</dbReference>
<dbReference type="InterPro" id="IPR001190">
    <property type="entry name" value="SRCR"/>
</dbReference>
<keyword evidence="10" id="KW-0325">Glycoprotein</keyword>
<feature type="compositionally biased region" description="Low complexity" evidence="12">
    <location>
        <begin position="355"/>
        <end position="369"/>
    </location>
</feature>
<dbReference type="FunFam" id="3.10.250.10:FF:000011">
    <property type="entry name" value="Scavenger receptor class A member 5"/>
    <property type="match status" value="1"/>
</dbReference>
<evidence type="ECO:0000256" key="3">
    <source>
        <dbReference type="ARBA" id="ARBA00022530"/>
    </source>
</evidence>
<dbReference type="InterPro" id="IPR050149">
    <property type="entry name" value="Collagen_superfamily"/>
</dbReference>
<evidence type="ECO:0000256" key="2">
    <source>
        <dbReference type="ARBA" id="ARBA00004606"/>
    </source>
</evidence>
<evidence type="ECO:0000313" key="16">
    <source>
        <dbReference type="RefSeq" id="XP_007425604.2"/>
    </source>
</evidence>
<dbReference type="PRINTS" id="PR00258">
    <property type="entry name" value="SPERACTRCPTR"/>
</dbReference>
<evidence type="ECO:0000259" key="14">
    <source>
        <dbReference type="PROSITE" id="PS50287"/>
    </source>
</evidence>
<evidence type="ECO:0000256" key="9">
    <source>
        <dbReference type="ARBA" id="ARBA00023170"/>
    </source>
</evidence>
<evidence type="ECO:0000256" key="12">
    <source>
        <dbReference type="SAM" id="MobiDB-lite"/>
    </source>
</evidence>
<feature type="transmembrane region" description="Helical" evidence="13">
    <location>
        <begin position="48"/>
        <end position="70"/>
    </location>
</feature>
<keyword evidence="9 16" id="KW-0675">Receptor</keyword>
<keyword evidence="3" id="KW-0272">Extracellular matrix</keyword>
<dbReference type="Gene3D" id="3.10.250.10">
    <property type="entry name" value="SRCR-like domain"/>
    <property type="match status" value="1"/>
</dbReference>
<feature type="region of interest" description="Disordered" evidence="12">
    <location>
        <begin position="156"/>
        <end position="388"/>
    </location>
</feature>
<evidence type="ECO:0000256" key="1">
    <source>
        <dbReference type="ARBA" id="ARBA00004498"/>
    </source>
</evidence>
<evidence type="ECO:0000256" key="8">
    <source>
        <dbReference type="ARBA" id="ARBA00023157"/>
    </source>
</evidence>
<evidence type="ECO:0000256" key="10">
    <source>
        <dbReference type="ARBA" id="ARBA00023180"/>
    </source>
</evidence>
<organism evidence="15 16">
    <name type="scientific">Python bivittatus</name>
    <name type="common">Burmese python</name>
    <name type="synonym">Python molurus bivittatus</name>
    <dbReference type="NCBI Taxonomy" id="176946"/>
    <lineage>
        <taxon>Eukaryota</taxon>
        <taxon>Metazoa</taxon>
        <taxon>Chordata</taxon>
        <taxon>Craniata</taxon>
        <taxon>Vertebrata</taxon>
        <taxon>Euteleostomi</taxon>
        <taxon>Lepidosauria</taxon>
        <taxon>Squamata</taxon>
        <taxon>Bifurcata</taxon>
        <taxon>Unidentata</taxon>
        <taxon>Episquamata</taxon>
        <taxon>Toxicofera</taxon>
        <taxon>Serpentes</taxon>
        <taxon>Henophidia</taxon>
        <taxon>Pythonidae</taxon>
        <taxon>Python</taxon>
    </lineage>
</organism>
<accession>A0A9F2PMJ9</accession>
<dbReference type="AlphaFoldDB" id="A0A9F2PMJ9"/>
<dbReference type="GeneID" id="103049564"/>
<dbReference type="CTD" id="8685"/>
<feature type="compositionally biased region" description="Basic and acidic residues" evidence="12">
    <location>
        <begin position="170"/>
        <end position="182"/>
    </location>
</feature>
<dbReference type="OrthoDB" id="10037288at2759"/>
<feature type="domain" description="SRCR" evidence="14">
    <location>
        <begin position="393"/>
        <end position="488"/>
    </location>
</feature>
<dbReference type="InterPro" id="IPR008160">
    <property type="entry name" value="Collagen"/>
</dbReference>
<keyword evidence="7 13" id="KW-0472">Membrane</keyword>
<keyword evidence="8 11" id="KW-1015">Disulfide bond</keyword>
<evidence type="ECO:0000256" key="4">
    <source>
        <dbReference type="ARBA" id="ARBA00022692"/>
    </source>
</evidence>
<evidence type="ECO:0000256" key="13">
    <source>
        <dbReference type="SAM" id="Phobius"/>
    </source>
</evidence>
<proteinExistence type="predicted"/>
<dbReference type="KEGG" id="pbi:103049564"/>
<dbReference type="OMA" id="GMFGIKG"/>
<comment type="subcellular location">
    <subcellularLocation>
        <location evidence="2">Membrane</location>
        <topology evidence="2">Single-pass type II membrane protein</topology>
    </subcellularLocation>
    <subcellularLocation>
        <location evidence="1">Secreted</location>
        <location evidence="1">Extracellular space</location>
        <location evidence="1">Extracellular matrix</location>
    </subcellularLocation>
</comment>
<evidence type="ECO:0000313" key="15">
    <source>
        <dbReference type="Proteomes" id="UP000695026"/>
    </source>
</evidence>
<keyword evidence="3" id="KW-0964">Secreted</keyword>
<protein>
    <submittedName>
        <fullName evidence="16">Macrophage receptor MARCO</fullName>
    </submittedName>
</protein>
<evidence type="ECO:0000256" key="6">
    <source>
        <dbReference type="ARBA" id="ARBA00022989"/>
    </source>
</evidence>
<keyword evidence="15" id="KW-1185">Reference proteome</keyword>
<dbReference type="SMART" id="SM00202">
    <property type="entry name" value="SR"/>
    <property type="match status" value="1"/>
</dbReference>
<feature type="compositionally biased region" description="Low complexity" evidence="12">
    <location>
        <begin position="308"/>
        <end position="322"/>
    </location>
</feature>
<keyword evidence="6 13" id="KW-1133">Transmembrane helix</keyword>
<dbReference type="RefSeq" id="XP_007425604.2">
    <property type="nucleotide sequence ID" value="XM_007425542.2"/>
</dbReference>
<sequence length="488" mass="50665">MNDSVRFSDNGFQDINTPSFSEKLNFASSGITTFEISDPNSQKRTSRCCIWSILIIYLVMLTGGMGLLAYEVYRIHNIIYNMTEGIPSKAKLVSHPANATMGNEIFFGTDIERGQENWIHSLKEEIHVIKLSNQHLQWEMANVTDQMKSSMFQGIQGPPGAQGERGIPGRKGDQGDKGEKGDIGLTGIKGPPGTNGIGFPGPKGEPGVPGIRGYPGPPGEKGETGAMGLKGTKGEQGVPGLSGLNGEKGSKGNLGPAGPQGEPGMTGQKGEMGSHGLPGLKGEAGERGGMGPTGLTGASGKKGEKGEQGQLGPQGPKGLPGPKGDKGVAGNLGPAGLHGPKGEKGETGAASRLPGQPGQKGDQGQKGSKGNTGPPGIQGPKGERGSSGASAFLRLIGQDKRGRVEILYNGVWGTICDDHWNLDAGTVVCRMMGFSRAIETFTAVPGSGQIWLDDVTCTGTESSIYSCNKREWGENNCSHSEDAGVECA</sequence>
<dbReference type="GO" id="GO:0016020">
    <property type="term" value="C:membrane"/>
    <property type="evidence" value="ECO:0007669"/>
    <property type="project" value="UniProtKB-SubCell"/>
</dbReference>
<name>A0A9F2PMJ9_PYTBI</name>
<evidence type="ECO:0000256" key="7">
    <source>
        <dbReference type="ARBA" id="ARBA00023136"/>
    </source>
</evidence>
<dbReference type="PANTHER" id="PTHR24023:SF1082">
    <property type="entry name" value="COLLAGEN TRIPLE HELIX REPEAT"/>
    <property type="match status" value="1"/>
</dbReference>